<organism evidence="2 3">
    <name type="scientific">Xylaria flabelliformis</name>
    <dbReference type="NCBI Taxonomy" id="2512241"/>
    <lineage>
        <taxon>Eukaryota</taxon>
        <taxon>Fungi</taxon>
        <taxon>Dikarya</taxon>
        <taxon>Ascomycota</taxon>
        <taxon>Pezizomycotina</taxon>
        <taxon>Sordariomycetes</taxon>
        <taxon>Xylariomycetidae</taxon>
        <taxon>Xylariales</taxon>
        <taxon>Xylariaceae</taxon>
        <taxon>Xylaria</taxon>
    </lineage>
</organism>
<sequence length="342" mass="36927">MTPTAPPYHLASNTSEASLEAPTLPPYTEDANVSPRDEDIELASLSPSTSTSSHAASPPVATGPSPSSSFSSAFTPTKQLQIQTPGKNLISLPTPQRPDPIPIFTLNSQDHLERPLYLSVRPDARSGSCFLTHGDDESQTPLSATTYRFGPGRPPVIVLGDPATDPAMGKEGFEILDRNLFSRAVYFQVPGLGAFGWRYANSKERASAGADSLLVCEVYLPETTTTTTTSSSSSQQHHKTSVSARLGLKNDDGEGKKKKKKKKEGIPHRIAQLVRNEMYRTPGTTRSSAGNGGRLMLDLSVLGEKKRERVEWLVVTTAVTMLKREVDRRRAQQIAAIGAIAS</sequence>
<accession>A0A553HW61</accession>
<dbReference type="Proteomes" id="UP000319160">
    <property type="component" value="Unassembled WGS sequence"/>
</dbReference>
<comment type="caution">
    <text evidence="2">The sequence shown here is derived from an EMBL/GenBank/DDBJ whole genome shotgun (WGS) entry which is preliminary data.</text>
</comment>
<dbReference type="EMBL" id="VFLP01000038">
    <property type="protein sequence ID" value="TRX92185.1"/>
    <property type="molecule type" value="Genomic_DNA"/>
</dbReference>
<feature type="region of interest" description="Disordered" evidence="1">
    <location>
        <begin position="225"/>
        <end position="266"/>
    </location>
</feature>
<evidence type="ECO:0000256" key="1">
    <source>
        <dbReference type="SAM" id="MobiDB-lite"/>
    </source>
</evidence>
<feature type="compositionally biased region" description="Low complexity" evidence="1">
    <location>
        <begin position="225"/>
        <end position="234"/>
    </location>
</feature>
<proteinExistence type="predicted"/>
<feature type="compositionally biased region" description="Low complexity" evidence="1">
    <location>
        <begin position="43"/>
        <end position="76"/>
    </location>
</feature>
<name>A0A553HW61_9PEZI</name>
<reference evidence="3" key="1">
    <citation type="submission" date="2019-06" db="EMBL/GenBank/DDBJ databases">
        <title>Draft genome sequence of the griseofulvin-producing fungus Xylaria cubensis strain G536.</title>
        <authorList>
            <person name="Mead M.E."/>
            <person name="Raja H.A."/>
            <person name="Steenwyk J.L."/>
            <person name="Knowles S.L."/>
            <person name="Oberlies N.H."/>
            <person name="Rokas A."/>
        </authorList>
    </citation>
    <scope>NUCLEOTIDE SEQUENCE [LARGE SCALE GENOMIC DNA]</scope>
    <source>
        <strain evidence="3">G536</strain>
    </source>
</reference>
<dbReference type="AlphaFoldDB" id="A0A553HW61"/>
<protein>
    <submittedName>
        <fullName evidence="2">Uncharacterized protein</fullName>
    </submittedName>
</protein>
<feature type="region of interest" description="Disordered" evidence="1">
    <location>
        <begin position="1"/>
        <end position="76"/>
    </location>
</feature>
<dbReference type="OrthoDB" id="5325862at2759"/>
<gene>
    <name evidence="2" type="ORF">FHL15_006800</name>
</gene>
<dbReference type="STRING" id="2512241.A0A553HW61"/>
<evidence type="ECO:0000313" key="2">
    <source>
        <dbReference type="EMBL" id="TRX92185.1"/>
    </source>
</evidence>
<evidence type="ECO:0000313" key="3">
    <source>
        <dbReference type="Proteomes" id="UP000319160"/>
    </source>
</evidence>
<keyword evidence="3" id="KW-1185">Reference proteome</keyword>